<comment type="caution">
    <text evidence="1">The sequence shown here is derived from an EMBL/GenBank/DDBJ whole genome shotgun (WGS) entry which is preliminary data.</text>
</comment>
<sequence>MMAMQFWEVLINDVTTNPLGKPQVNRKVGVGPENRNNKFFLCSFEAQHLYLEKNKNKRSWKANRHEGLYYVWKS</sequence>
<proteinExistence type="predicted"/>
<keyword evidence="2" id="KW-1185">Reference proteome</keyword>
<gene>
    <name evidence="1" type="ORF">OUZ56_014929</name>
</gene>
<evidence type="ECO:0000313" key="1">
    <source>
        <dbReference type="EMBL" id="KAK4025892.1"/>
    </source>
</evidence>
<organism evidence="1 2">
    <name type="scientific">Daphnia magna</name>
    <dbReference type="NCBI Taxonomy" id="35525"/>
    <lineage>
        <taxon>Eukaryota</taxon>
        <taxon>Metazoa</taxon>
        <taxon>Ecdysozoa</taxon>
        <taxon>Arthropoda</taxon>
        <taxon>Crustacea</taxon>
        <taxon>Branchiopoda</taxon>
        <taxon>Diplostraca</taxon>
        <taxon>Cladocera</taxon>
        <taxon>Anomopoda</taxon>
        <taxon>Daphniidae</taxon>
        <taxon>Daphnia</taxon>
    </lineage>
</organism>
<dbReference type="Proteomes" id="UP001234178">
    <property type="component" value="Unassembled WGS sequence"/>
</dbReference>
<dbReference type="EMBL" id="JAOYFB010000038">
    <property type="protein sequence ID" value="KAK4025892.1"/>
    <property type="molecule type" value="Genomic_DNA"/>
</dbReference>
<reference evidence="1 2" key="1">
    <citation type="journal article" date="2023" name="Nucleic Acids Res.">
        <title>The hologenome of Daphnia magna reveals possible DNA methylation and microbiome-mediated evolution of the host genome.</title>
        <authorList>
            <person name="Chaturvedi A."/>
            <person name="Li X."/>
            <person name="Dhandapani V."/>
            <person name="Marshall H."/>
            <person name="Kissane S."/>
            <person name="Cuenca-Cambronero M."/>
            <person name="Asole G."/>
            <person name="Calvet F."/>
            <person name="Ruiz-Romero M."/>
            <person name="Marangio P."/>
            <person name="Guigo R."/>
            <person name="Rago D."/>
            <person name="Mirbahai L."/>
            <person name="Eastwood N."/>
            <person name="Colbourne J.K."/>
            <person name="Zhou J."/>
            <person name="Mallon E."/>
            <person name="Orsini L."/>
        </authorList>
    </citation>
    <scope>NUCLEOTIDE SEQUENCE [LARGE SCALE GENOMIC DNA]</scope>
    <source>
        <strain evidence="1">LRV0_1</strain>
    </source>
</reference>
<name>A0ABR0ALA7_9CRUS</name>
<accession>A0ABR0ALA7</accession>
<evidence type="ECO:0000313" key="2">
    <source>
        <dbReference type="Proteomes" id="UP001234178"/>
    </source>
</evidence>
<protein>
    <submittedName>
        <fullName evidence="1">Uncharacterized protein</fullName>
    </submittedName>
</protein>